<sequence>MRPLQILILVLQGSLAAEAASWTLHKSCYRKEIFENGDSTKKITVDDKELENAIIKGVEDAKAWAAAAASHIKDSLSKIPMKGRTIKAALEPLIGKDNYNTAAIDVNLKFDQIANMNGPIGREGGENTRYDESLAWTHLENSDDHFLNFIITCRPEITWRDDVNVLNPDKVPYDMVRSAPLTNPHDFVNFLKQEEAPGEWTQVEGVRVKAVTARDLNTPTGQRLRVPESINFHPPWIKFQRSRGFVDWTQETLNKVTAKTAPDEFREISEREKKDIRRSVDGLLRDCFTTNVLHEKWFFSLLYSPHVPVLSSDVLWSHVDDMDLAYGWANNVKAKNRENPDLYSLIAAVIHLLCKEGTNYKVTAEGHVKVKAP</sequence>
<evidence type="ECO:0000256" key="1">
    <source>
        <dbReference type="SAM" id="SignalP"/>
    </source>
</evidence>
<dbReference type="Proteomes" id="UP001152533">
    <property type="component" value="Unassembled WGS sequence"/>
</dbReference>
<dbReference type="EMBL" id="CAMGZC010001460">
    <property type="protein sequence ID" value="CAI0652854.1"/>
    <property type="molecule type" value="Genomic_DNA"/>
</dbReference>
<comment type="caution">
    <text evidence="2">The sequence shown here is derived from an EMBL/GenBank/DDBJ whole genome shotgun (WGS) entry which is preliminary data.</text>
</comment>
<evidence type="ECO:0000313" key="2">
    <source>
        <dbReference type="EMBL" id="CAI0652854.1"/>
    </source>
</evidence>
<keyword evidence="1" id="KW-0732">Signal</keyword>
<proteinExistence type="predicted"/>
<gene>
    <name evidence="2" type="ORF">CGXH109_LOCUS121446</name>
</gene>
<keyword evidence="3" id="KW-1185">Reference proteome</keyword>
<organism evidence="2 3">
    <name type="scientific">Colletotrichum noveboracense</name>
    <dbReference type="NCBI Taxonomy" id="2664923"/>
    <lineage>
        <taxon>Eukaryota</taxon>
        <taxon>Fungi</taxon>
        <taxon>Dikarya</taxon>
        <taxon>Ascomycota</taxon>
        <taxon>Pezizomycotina</taxon>
        <taxon>Sordariomycetes</taxon>
        <taxon>Hypocreomycetidae</taxon>
        <taxon>Glomerellales</taxon>
        <taxon>Glomerellaceae</taxon>
        <taxon>Colletotrichum</taxon>
        <taxon>Colletotrichum gloeosporioides species complex</taxon>
    </lineage>
</organism>
<feature type="signal peptide" evidence="1">
    <location>
        <begin position="1"/>
        <end position="19"/>
    </location>
</feature>
<name>A0A9W4S3Z3_9PEZI</name>
<accession>A0A9W4S3Z3</accession>
<protein>
    <submittedName>
        <fullName evidence="2">Uncharacterized protein</fullName>
    </submittedName>
</protein>
<reference evidence="2" key="1">
    <citation type="submission" date="2022-08" db="EMBL/GenBank/DDBJ databases">
        <authorList>
            <person name="Giroux E."/>
            <person name="Giroux E."/>
        </authorList>
    </citation>
    <scope>NUCLEOTIDE SEQUENCE</scope>
    <source>
        <strain evidence="2">H1091258</strain>
    </source>
</reference>
<dbReference type="AlphaFoldDB" id="A0A9W4S3Z3"/>
<feature type="chain" id="PRO_5040943130" evidence="1">
    <location>
        <begin position="20"/>
        <end position="373"/>
    </location>
</feature>
<evidence type="ECO:0000313" key="3">
    <source>
        <dbReference type="Proteomes" id="UP001152533"/>
    </source>
</evidence>